<dbReference type="PANTHER" id="PTHR30435">
    <property type="entry name" value="FLAGELLAR PROTEIN"/>
    <property type="match status" value="1"/>
</dbReference>
<dbReference type="Pfam" id="PF00460">
    <property type="entry name" value="Flg_bb_rod"/>
    <property type="match status" value="1"/>
</dbReference>
<evidence type="ECO:0000256" key="1">
    <source>
        <dbReference type="ARBA" id="ARBA00004117"/>
    </source>
</evidence>
<name>A0A1Y2SPV4_9GAMM</name>
<dbReference type="SUPFAM" id="SSF117143">
    <property type="entry name" value="Flagellar hook protein flgE"/>
    <property type="match status" value="1"/>
</dbReference>
<evidence type="ECO:0000259" key="9">
    <source>
        <dbReference type="Pfam" id="PF22692"/>
    </source>
</evidence>
<dbReference type="Proteomes" id="UP000194204">
    <property type="component" value="Unassembled WGS sequence"/>
</dbReference>
<dbReference type="RefSeq" id="WP_086111609.1">
    <property type="nucleotide sequence ID" value="NZ_CAWNHF010000145.1"/>
</dbReference>
<dbReference type="EMBL" id="MUBK01000004">
    <property type="protein sequence ID" value="OTA21105.1"/>
    <property type="molecule type" value="Genomic_DNA"/>
</dbReference>
<feature type="domain" description="Flagellar basal-body/hook protein C-terminal" evidence="7">
    <location>
        <begin position="361"/>
        <end position="405"/>
    </location>
</feature>
<dbReference type="AlphaFoldDB" id="A0A1Y2SPV4"/>
<keyword evidence="11" id="KW-1185">Reference proteome</keyword>
<dbReference type="OrthoDB" id="8578401at2"/>
<feature type="domain" description="Flagellar hook protein FlgE D2" evidence="8">
    <location>
        <begin position="159"/>
        <end position="287"/>
    </location>
</feature>
<comment type="similarity">
    <text evidence="2 5">Belongs to the flagella basal body rod proteins family.</text>
</comment>
<gene>
    <name evidence="10" type="ORF">Xbed_00751</name>
</gene>
<comment type="function">
    <text evidence="5">A flexible structure which links the flagellar filament to the drive apparatus in the basal body.</text>
</comment>
<dbReference type="InterPro" id="IPR020013">
    <property type="entry name" value="Flagellar_FlgE/F/G"/>
</dbReference>
<feature type="domain" description="Flagellar basal body rod protein N-terminal" evidence="6">
    <location>
        <begin position="6"/>
        <end position="33"/>
    </location>
</feature>
<keyword evidence="10" id="KW-0969">Cilium</keyword>
<dbReference type="Pfam" id="PF06429">
    <property type="entry name" value="Flg_bbr_C"/>
    <property type="match status" value="1"/>
</dbReference>
<evidence type="ECO:0000313" key="10">
    <source>
        <dbReference type="EMBL" id="OTA21105.1"/>
    </source>
</evidence>
<dbReference type="InterPro" id="IPR053967">
    <property type="entry name" value="LlgE_F_G-like_D1"/>
</dbReference>
<comment type="caution">
    <text evidence="10">The sequence shown here is derived from an EMBL/GenBank/DDBJ whole genome shotgun (WGS) entry which is preliminary data.</text>
</comment>
<keyword evidence="10" id="KW-0966">Cell projection</keyword>
<keyword evidence="10" id="KW-0282">Flagellum</keyword>
<dbReference type="InterPro" id="IPR019776">
    <property type="entry name" value="Flagellar_basal_body_rod_CS"/>
</dbReference>
<feature type="domain" description="Flagellar hook protein FlgE/F/G-like D1" evidence="9">
    <location>
        <begin position="80"/>
        <end position="146"/>
    </location>
</feature>
<dbReference type="PANTHER" id="PTHR30435:SF1">
    <property type="entry name" value="FLAGELLAR HOOK PROTEIN FLGE"/>
    <property type="match status" value="1"/>
</dbReference>
<dbReference type="GO" id="GO:0009424">
    <property type="term" value="C:bacterial-type flagellum hook"/>
    <property type="evidence" value="ECO:0007669"/>
    <property type="project" value="TreeGrafter"/>
</dbReference>
<dbReference type="InterPro" id="IPR010930">
    <property type="entry name" value="Flg_bb/hook_C_dom"/>
</dbReference>
<dbReference type="InterPro" id="IPR037058">
    <property type="entry name" value="Falgellar_hook_FlgE_sf"/>
</dbReference>
<protein>
    <recommendedName>
        <fullName evidence="3 5">Flagellar hook protein FlgE</fullName>
    </recommendedName>
</protein>
<evidence type="ECO:0000256" key="2">
    <source>
        <dbReference type="ARBA" id="ARBA00009677"/>
    </source>
</evidence>
<dbReference type="InterPro" id="IPR001444">
    <property type="entry name" value="Flag_bb_rod_N"/>
</dbReference>
<organism evidence="10 11">
    <name type="scientific">Xenorhabdus beddingii</name>
    <dbReference type="NCBI Taxonomy" id="40578"/>
    <lineage>
        <taxon>Bacteria</taxon>
        <taxon>Pseudomonadati</taxon>
        <taxon>Pseudomonadota</taxon>
        <taxon>Gammaproteobacteria</taxon>
        <taxon>Enterobacterales</taxon>
        <taxon>Morganellaceae</taxon>
        <taxon>Xenorhabdus</taxon>
    </lineage>
</organism>
<dbReference type="NCBIfam" id="NF004238">
    <property type="entry name" value="PRK05682.1-1"/>
    <property type="match status" value="1"/>
</dbReference>
<dbReference type="InterPro" id="IPR011491">
    <property type="entry name" value="FlgE_D2"/>
</dbReference>
<keyword evidence="4 5" id="KW-0975">Bacterial flagellum</keyword>
<proteinExistence type="inferred from homology"/>
<dbReference type="GO" id="GO:0071978">
    <property type="term" value="P:bacterial-type flagellum-dependent swarming motility"/>
    <property type="evidence" value="ECO:0007669"/>
    <property type="project" value="TreeGrafter"/>
</dbReference>
<reference evidence="10 11" key="1">
    <citation type="submission" date="2017-01" db="EMBL/GenBank/DDBJ databases">
        <title>Deconstructing symbiosis and pathogenesis requirements using a combined genomic-metabolomic approach.</title>
        <authorList>
            <person name="Tobias N.J."/>
            <person name="Wolff H."/>
            <person name="Djahanschiri B."/>
            <person name="Ebersberger I."/>
            <person name="Bode H.B."/>
        </authorList>
    </citation>
    <scope>NUCLEOTIDE SEQUENCE [LARGE SCALE GENOMIC DNA]</scope>
    <source>
        <strain evidence="10 11">DSM 4764</strain>
    </source>
</reference>
<dbReference type="NCBIfam" id="TIGR03506">
    <property type="entry name" value="FlgEFG_subfam"/>
    <property type="match status" value="1"/>
</dbReference>
<evidence type="ECO:0000313" key="11">
    <source>
        <dbReference type="Proteomes" id="UP000194204"/>
    </source>
</evidence>
<evidence type="ECO:0000256" key="5">
    <source>
        <dbReference type="RuleBase" id="RU362116"/>
    </source>
</evidence>
<dbReference type="GO" id="GO:0005829">
    <property type="term" value="C:cytosol"/>
    <property type="evidence" value="ECO:0007669"/>
    <property type="project" value="TreeGrafter"/>
</dbReference>
<evidence type="ECO:0000259" key="8">
    <source>
        <dbReference type="Pfam" id="PF07559"/>
    </source>
</evidence>
<dbReference type="Gene3D" id="2.60.98.20">
    <property type="entry name" value="Flagellar hook protein FlgE"/>
    <property type="match status" value="1"/>
</dbReference>
<evidence type="ECO:0000259" key="6">
    <source>
        <dbReference type="Pfam" id="PF00460"/>
    </source>
</evidence>
<dbReference type="Pfam" id="PF07559">
    <property type="entry name" value="FlgE_D2"/>
    <property type="match status" value="1"/>
</dbReference>
<dbReference type="PROSITE" id="PS00588">
    <property type="entry name" value="FLAGELLA_BB_ROD"/>
    <property type="match status" value="1"/>
</dbReference>
<evidence type="ECO:0000256" key="4">
    <source>
        <dbReference type="ARBA" id="ARBA00023143"/>
    </source>
</evidence>
<accession>A0A1Y2SPV4</accession>
<evidence type="ECO:0000259" key="7">
    <source>
        <dbReference type="Pfam" id="PF06429"/>
    </source>
</evidence>
<dbReference type="STRING" id="40578.Xbed_00751"/>
<dbReference type="InterPro" id="IPR037925">
    <property type="entry name" value="FlgE/F/G-like"/>
</dbReference>
<comment type="subcellular location">
    <subcellularLocation>
        <location evidence="1 5">Bacterial flagellum basal body</location>
    </subcellularLocation>
</comment>
<sequence>MSFSQAVSGLNAAAGNLDVIGNNIANSATFGFKSSSAAFADVFSGSNVGLGVKVSGMVQNFKDGSTTTTNRQLDMAVTQGGFFRMQDSNGNISYSRNGQFEMDSGRNLINKQGMKLTGYPAVEGANGPEIQKGAAPGPISIPTNMLGAKATTKVTMTANLNSMNPKIDTVANPFDPAKKDSLNYSSGISVYDSLGNEHNINVFFVKTENNKWEIHAQDTSVAGSAPQKLGDVAFDGNGRIVGNENAFDFAMPSLNGSIAGPINIDFNSSRQQSIQQDSISNQQQNGYAAGHFTNYRVDNDGKIYGLYSNQQTQVLGQVVLANFSNPEGLAAQGDNVWVETGSSGSPIVGTAGSGNFGKLISGALEASNVDMSQELVNMIVAQRNYQSNAQTIKTQDQILQTLVSMR</sequence>
<evidence type="ECO:0000256" key="3">
    <source>
        <dbReference type="ARBA" id="ARBA00019015"/>
    </source>
</evidence>
<dbReference type="GO" id="GO:0009425">
    <property type="term" value="C:bacterial-type flagellum basal body"/>
    <property type="evidence" value="ECO:0007669"/>
    <property type="project" value="UniProtKB-SubCell"/>
</dbReference>
<dbReference type="Pfam" id="PF22692">
    <property type="entry name" value="LlgE_F_G_D1"/>
    <property type="match status" value="1"/>
</dbReference>